<sequence length="163" mass="17200">MDQEARHAAARALTALARSHDYRDRADAGHGLAAFAELPDAAETLRALVLDPDDTFVTLRTTAALLRRGDGTGVAVVAAALPDADWSHQEWIHAGATDALGLFADDLNAAVRHCAELPPDADGRTTRGAALLRELLGEIEHVLGPAHDTPWNAPWNTPAAPPG</sequence>
<evidence type="ECO:0008006" key="3">
    <source>
        <dbReference type="Google" id="ProtNLM"/>
    </source>
</evidence>
<dbReference type="eggNOG" id="ENOG5034BBT">
    <property type="taxonomic scope" value="Bacteria"/>
</dbReference>
<name>E4NJS5_KITSK</name>
<dbReference type="EMBL" id="AP010968">
    <property type="protein sequence ID" value="BAJ33223.1"/>
    <property type="molecule type" value="Genomic_DNA"/>
</dbReference>
<dbReference type="Proteomes" id="UP000007076">
    <property type="component" value="Chromosome"/>
</dbReference>
<dbReference type="AlphaFoldDB" id="E4NJS5"/>
<dbReference type="KEGG" id="ksk:KSE_74680"/>
<dbReference type="STRING" id="452652.KSE_74680"/>
<keyword evidence="2" id="KW-1185">Reference proteome</keyword>
<dbReference type="HOGENOM" id="CLU_138592_0_0_11"/>
<dbReference type="PATRIC" id="fig|452652.3.peg.7515"/>
<organism evidence="1 2">
    <name type="scientific">Kitasatospora setae (strain ATCC 33774 / DSM 43861 / JCM 3304 / KCC A-0304 / NBRC 14216 / KM-6054)</name>
    <name type="common">Streptomyces setae</name>
    <dbReference type="NCBI Taxonomy" id="452652"/>
    <lineage>
        <taxon>Bacteria</taxon>
        <taxon>Bacillati</taxon>
        <taxon>Actinomycetota</taxon>
        <taxon>Actinomycetes</taxon>
        <taxon>Kitasatosporales</taxon>
        <taxon>Streptomycetaceae</taxon>
        <taxon>Kitasatospora</taxon>
    </lineage>
</organism>
<accession>E4NJS5</accession>
<gene>
    <name evidence="1" type="ordered locus">KSE_74680</name>
</gene>
<evidence type="ECO:0000313" key="2">
    <source>
        <dbReference type="Proteomes" id="UP000007076"/>
    </source>
</evidence>
<reference evidence="1 2" key="1">
    <citation type="journal article" date="2010" name="DNA Res.">
        <title>Genome sequence of Kitasatospora setae NBRC 14216T: an evolutionary snapshot of the family Streptomycetaceae.</title>
        <authorList>
            <person name="Ichikawa N."/>
            <person name="Oguchi A."/>
            <person name="Ikeda H."/>
            <person name="Ishikawa J."/>
            <person name="Kitani S."/>
            <person name="Watanabe Y."/>
            <person name="Nakamura S."/>
            <person name="Katano Y."/>
            <person name="Kishi E."/>
            <person name="Sasagawa M."/>
            <person name="Ankai A."/>
            <person name="Fukui S."/>
            <person name="Hashimoto Y."/>
            <person name="Kamata S."/>
            <person name="Otoguro M."/>
            <person name="Tanikawa S."/>
            <person name="Nihira T."/>
            <person name="Horinouchi S."/>
            <person name="Ohnishi Y."/>
            <person name="Hayakawa M."/>
            <person name="Kuzuyama T."/>
            <person name="Arisawa A."/>
            <person name="Nomoto F."/>
            <person name="Miura H."/>
            <person name="Takahashi Y."/>
            <person name="Fujita N."/>
        </authorList>
    </citation>
    <scope>NUCLEOTIDE SEQUENCE [LARGE SCALE GENOMIC DNA]</scope>
    <source>
        <strain evidence="2">ATCC 33774 / DSM 43861 / JCM 3304 / KCC A-0304 / NBRC 14216 / KM-6054</strain>
    </source>
</reference>
<protein>
    <recommendedName>
        <fullName evidence="3">HEAT repeat domain-containing protein</fullName>
    </recommendedName>
</protein>
<evidence type="ECO:0000313" key="1">
    <source>
        <dbReference type="EMBL" id="BAJ33223.1"/>
    </source>
</evidence>
<dbReference type="RefSeq" id="WP_014140514.1">
    <property type="nucleotide sequence ID" value="NC_016109.1"/>
</dbReference>
<proteinExistence type="predicted"/>